<evidence type="ECO:0000313" key="3">
    <source>
        <dbReference type="Proteomes" id="UP000214596"/>
    </source>
</evidence>
<feature type="chain" id="PRO_5012398324" evidence="1">
    <location>
        <begin position="23"/>
        <end position="105"/>
    </location>
</feature>
<proteinExistence type="predicted"/>
<feature type="non-terminal residue" evidence="2">
    <location>
        <position position="105"/>
    </location>
</feature>
<reference evidence="2 3" key="1">
    <citation type="journal article" date="2017" name="Appl. Environ. Microbiol.">
        <title>Parallel evolution of two clades of a major Atlantic endemic Vibrio parahaemolyticus pathogen lineage by independent acquisition of related pathogenicity islands.</title>
        <authorList>
            <person name="Xu F."/>
            <person name="Gonzalez-Escalona N."/>
            <person name="Drees K.P."/>
            <person name="Sebra R.P."/>
            <person name="Cooper V.S."/>
            <person name="Jones S.H."/>
            <person name="Whistler C.A."/>
        </authorList>
    </citation>
    <scope>NUCLEOTIDE SEQUENCE [LARGE SCALE GENOMIC DNA]</scope>
    <source>
        <strain evidence="2 3">MAVP-3</strain>
    </source>
</reference>
<dbReference type="SUPFAM" id="SSF48208">
    <property type="entry name" value="Six-hairpin glycosidases"/>
    <property type="match status" value="1"/>
</dbReference>
<evidence type="ECO:0000256" key="1">
    <source>
        <dbReference type="SAM" id="SignalP"/>
    </source>
</evidence>
<keyword evidence="1" id="KW-0732">Signal</keyword>
<organism evidence="2 3">
    <name type="scientific">Vibrio parahaemolyticus</name>
    <dbReference type="NCBI Taxonomy" id="670"/>
    <lineage>
        <taxon>Bacteria</taxon>
        <taxon>Pseudomonadati</taxon>
        <taxon>Pseudomonadota</taxon>
        <taxon>Gammaproteobacteria</taxon>
        <taxon>Vibrionales</taxon>
        <taxon>Vibrionaceae</taxon>
        <taxon>Vibrio</taxon>
    </lineage>
</organism>
<name>A0A227J5P8_VIBPH</name>
<accession>A0A227J5P8</accession>
<dbReference type="GO" id="GO:0005975">
    <property type="term" value="P:carbohydrate metabolic process"/>
    <property type="evidence" value="ECO:0007669"/>
    <property type="project" value="InterPro"/>
</dbReference>
<gene>
    <name evidence="2" type="ORF">CA163_24315</name>
</gene>
<sequence length="105" mass="12052">MSIMSFKYLTLLLATTSMNSFADVDLPSGDDWLNHVTNGLAPYWVMESAHGQPVGNFPTFRCDNGVILDPQKPCEELNKGWIRPHFDREYTRMKSRQTYAYGVLF</sequence>
<dbReference type="Proteomes" id="UP000214596">
    <property type="component" value="Unassembled WGS sequence"/>
</dbReference>
<evidence type="ECO:0000313" key="2">
    <source>
        <dbReference type="EMBL" id="OXE30252.1"/>
    </source>
</evidence>
<dbReference type="AlphaFoldDB" id="A0A227J5P8"/>
<dbReference type="InterPro" id="IPR008928">
    <property type="entry name" value="6-hairpin_glycosidase_sf"/>
</dbReference>
<comment type="caution">
    <text evidence="2">The sequence shown here is derived from an EMBL/GenBank/DDBJ whole genome shotgun (WGS) entry which is preliminary data.</text>
</comment>
<dbReference type="EMBL" id="NIXT01002400">
    <property type="protein sequence ID" value="OXE30252.1"/>
    <property type="molecule type" value="Genomic_DNA"/>
</dbReference>
<protein>
    <submittedName>
        <fullName evidence="2">N-acylglucosamine 2-epimerase</fullName>
    </submittedName>
</protein>
<feature type="signal peptide" evidence="1">
    <location>
        <begin position="1"/>
        <end position="22"/>
    </location>
</feature>